<dbReference type="InterPro" id="IPR024932">
    <property type="entry name" value="ApbE"/>
</dbReference>
<dbReference type="InterPro" id="IPR003374">
    <property type="entry name" value="ApbE-like_sf"/>
</dbReference>
<feature type="signal peptide" evidence="12">
    <location>
        <begin position="1"/>
        <end position="21"/>
    </location>
</feature>
<proteinExistence type="inferred from homology"/>
<keyword evidence="12" id="KW-0732">Signal</keyword>
<comment type="similarity">
    <text evidence="10">Belongs to the ApbE family.</text>
</comment>
<dbReference type="AlphaFoldDB" id="A0A840MLJ7"/>
<evidence type="ECO:0000256" key="10">
    <source>
        <dbReference type="PIRNR" id="PIRNR006268"/>
    </source>
</evidence>
<evidence type="ECO:0000313" key="13">
    <source>
        <dbReference type="EMBL" id="MBB5017063.1"/>
    </source>
</evidence>
<keyword evidence="14" id="KW-1185">Reference proteome</keyword>
<feature type="binding site" evidence="11">
    <location>
        <position position="176"/>
    </location>
    <ligand>
        <name>Mg(2+)</name>
        <dbReference type="ChEBI" id="CHEBI:18420"/>
    </ligand>
</feature>
<dbReference type="PANTHER" id="PTHR30040">
    <property type="entry name" value="THIAMINE BIOSYNTHESIS LIPOPROTEIN APBE"/>
    <property type="match status" value="1"/>
</dbReference>
<evidence type="ECO:0000256" key="3">
    <source>
        <dbReference type="ARBA" id="ARBA00022630"/>
    </source>
</evidence>
<organism evidence="13 14">
    <name type="scientific">Chitinivorax tropicus</name>
    <dbReference type="NCBI Taxonomy" id="714531"/>
    <lineage>
        <taxon>Bacteria</taxon>
        <taxon>Pseudomonadati</taxon>
        <taxon>Pseudomonadota</taxon>
        <taxon>Betaproteobacteria</taxon>
        <taxon>Chitinivorax</taxon>
    </lineage>
</organism>
<keyword evidence="4 10" id="KW-0808">Transferase</keyword>
<keyword evidence="13" id="KW-0449">Lipoprotein</keyword>
<evidence type="ECO:0000256" key="9">
    <source>
        <dbReference type="ARBA" id="ARBA00048540"/>
    </source>
</evidence>
<evidence type="ECO:0000313" key="14">
    <source>
        <dbReference type="Proteomes" id="UP000575898"/>
    </source>
</evidence>
<keyword evidence="3 10" id="KW-0285">Flavoprotein</keyword>
<dbReference type="Gene3D" id="3.10.520.10">
    <property type="entry name" value="ApbE-like domains"/>
    <property type="match status" value="1"/>
</dbReference>
<evidence type="ECO:0000256" key="11">
    <source>
        <dbReference type="PIRSR" id="PIRSR006268-2"/>
    </source>
</evidence>
<keyword evidence="5 10" id="KW-0479">Metal-binding</keyword>
<dbReference type="PIRSF" id="PIRSF006268">
    <property type="entry name" value="ApbE"/>
    <property type="match status" value="1"/>
</dbReference>
<evidence type="ECO:0000256" key="5">
    <source>
        <dbReference type="ARBA" id="ARBA00022723"/>
    </source>
</evidence>
<evidence type="ECO:0000256" key="12">
    <source>
        <dbReference type="SAM" id="SignalP"/>
    </source>
</evidence>
<name>A0A840MLJ7_9PROT</name>
<dbReference type="Proteomes" id="UP000575898">
    <property type="component" value="Unassembled WGS sequence"/>
</dbReference>
<evidence type="ECO:0000256" key="2">
    <source>
        <dbReference type="ARBA" id="ARBA00016337"/>
    </source>
</evidence>
<keyword evidence="6 10" id="KW-0274">FAD</keyword>
<feature type="chain" id="PRO_5039904533" description="FAD:protein FMN transferase" evidence="12">
    <location>
        <begin position="22"/>
        <end position="349"/>
    </location>
</feature>
<evidence type="ECO:0000256" key="4">
    <source>
        <dbReference type="ARBA" id="ARBA00022679"/>
    </source>
</evidence>
<comment type="catalytic activity">
    <reaction evidence="9 10">
        <text>L-threonyl-[protein] + FAD = FMN-L-threonyl-[protein] + AMP + H(+)</text>
        <dbReference type="Rhea" id="RHEA:36847"/>
        <dbReference type="Rhea" id="RHEA-COMP:11060"/>
        <dbReference type="Rhea" id="RHEA-COMP:11061"/>
        <dbReference type="ChEBI" id="CHEBI:15378"/>
        <dbReference type="ChEBI" id="CHEBI:30013"/>
        <dbReference type="ChEBI" id="CHEBI:57692"/>
        <dbReference type="ChEBI" id="CHEBI:74257"/>
        <dbReference type="ChEBI" id="CHEBI:456215"/>
        <dbReference type="EC" id="2.7.1.180"/>
    </reaction>
</comment>
<dbReference type="GO" id="GO:0046872">
    <property type="term" value="F:metal ion binding"/>
    <property type="evidence" value="ECO:0007669"/>
    <property type="project" value="UniProtKB-UniRule"/>
</dbReference>
<gene>
    <name evidence="13" type="ORF">HNQ59_000325</name>
</gene>
<protein>
    <recommendedName>
        <fullName evidence="2 10">FAD:protein FMN transferase</fullName>
        <ecNumber evidence="1 10">2.7.1.180</ecNumber>
    </recommendedName>
    <alternativeName>
        <fullName evidence="8 10">Flavin transferase</fullName>
    </alternativeName>
</protein>
<dbReference type="RefSeq" id="WP_184034305.1">
    <property type="nucleotide sequence ID" value="NZ_JACHHY010000002.1"/>
</dbReference>
<evidence type="ECO:0000256" key="6">
    <source>
        <dbReference type="ARBA" id="ARBA00022827"/>
    </source>
</evidence>
<dbReference type="GO" id="GO:0016740">
    <property type="term" value="F:transferase activity"/>
    <property type="evidence" value="ECO:0007669"/>
    <property type="project" value="UniProtKB-UniRule"/>
</dbReference>
<feature type="binding site" evidence="11">
    <location>
        <position position="291"/>
    </location>
    <ligand>
        <name>Mg(2+)</name>
        <dbReference type="ChEBI" id="CHEBI:18420"/>
    </ligand>
</feature>
<keyword evidence="7 10" id="KW-0460">Magnesium</keyword>
<evidence type="ECO:0000256" key="8">
    <source>
        <dbReference type="ARBA" id="ARBA00031306"/>
    </source>
</evidence>
<dbReference type="EMBL" id="JACHHY010000002">
    <property type="protein sequence ID" value="MBB5017063.1"/>
    <property type="molecule type" value="Genomic_DNA"/>
</dbReference>
<comment type="caution">
    <text evidence="13">The sequence shown here is derived from an EMBL/GenBank/DDBJ whole genome shotgun (WGS) entry which is preliminary data.</text>
</comment>
<dbReference type="EC" id="2.7.1.180" evidence="1 10"/>
<dbReference type="SUPFAM" id="SSF143631">
    <property type="entry name" value="ApbE-like"/>
    <property type="match status" value="1"/>
</dbReference>
<dbReference type="PANTHER" id="PTHR30040:SF2">
    <property type="entry name" value="FAD:PROTEIN FMN TRANSFERASE"/>
    <property type="match status" value="1"/>
</dbReference>
<reference evidence="13 14" key="1">
    <citation type="submission" date="2020-08" db="EMBL/GenBank/DDBJ databases">
        <title>Genomic Encyclopedia of Type Strains, Phase IV (KMG-IV): sequencing the most valuable type-strain genomes for metagenomic binning, comparative biology and taxonomic classification.</title>
        <authorList>
            <person name="Goeker M."/>
        </authorList>
    </citation>
    <scope>NUCLEOTIDE SEQUENCE [LARGE SCALE GENOMIC DNA]</scope>
    <source>
        <strain evidence="13 14">DSM 27165</strain>
    </source>
</reference>
<evidence type="ECO:0000256" key="7">
    <source>
        <dbReference type="ARBA" id="ARBA00022842"/>
    </source>
</evidence>
<sequence>MNPCNHLIWRCLAALSLVLLAACSKEPYKQESYVFGTRVEIAIQDEDENKAKQAAAAVLADLDQLHKRLHAWQPSEVTRLNEAFAMSGQPQTVAPDLLQLLRDSRRYESWSKGLFNPAIGGLVRTWGFQADTFEPKLPDETEIKRWVAAKPALQTLAIGDKTIASHNTANQLDLGGVVKGWALDREAALLRKMGIKNALLNIGGNIMALGKKGHRAWVVGIQHPRKNGPIATITLNDGEAIGTSGDYQRYFELEGKRYHHLIDPRTGYPAQGVQSVTVVLPAGEQAGLLSDILTKPLFIDGPGNARDYMKQFQVQDVLLIDAAGKVHASETMQKRLDWEDDKPSVLPLP</sequence>
<comment type="cofactor">
    <cofactor evidence="11">
        <name>Mg(2+)</name>
        <dbReference type="ChEBI" id="CHEBI:18420"/>
    </cofactor>
    <cofactor evidence="11">
        <name>Mn(2+)</name>
        <dbReference type="ChEBI" id="CHEBI:29035"/>
    </cofactor>
    <text evidence="11">Magnesium. Can also use manganese.</text>
</comment>
<accession>A0A840MLJ7</accession>
<evidence type="ECO:0000256" key="1">
    <source>
        <dbReference type="ARBA" id="ARBA00011955"/>
    </source>
</evidence>
<dbReference type="Pfam" id="PF02424">
    <property type="entry name" value="ApbE"/>
    <property type="match status" value="1"/>
</dbReference>